<dbReference type="GO" id="GO:0003677">
    <property type="term" value="F:DNA binding"/>
    <property type="evidence" value="ECO:0007669"/>
    <property type="project" value="InterPro"/>
</dbReference>
<sequence length="78" mass="9074">MKQRKRRQWDGERIRALRQHLGLTQEKLAGELGTRQQTVSEWETGMYQPRGTSATLLGIVAERSDFKYKAKRENDEPG</sequence>
<gene>
    <name evidence="2" type="ORF">S06H3_25485</name>
</gene>
<dbReference type="PROSITE" id="PS50943">
    <property type="entry name" value="HTH_CROC1"/>
    <property type="match status" value="1"/>
</dbReference>
<dbReference type="InterPro" id="IPR001387">
    <property type="entry name" value="Cro/C1-type_HTH"/>
</dbReference>
<comment type="caution">
    <text evidence="2">The sequence shown here is derived from an EMBL/GenBank/DDBJ whole genome shotgun (WGS) entry which is preliminary data.</text>
</comment>
<dbReference type="EMBL" id="BARV01014674">
    <property type="protein sequence ID" value="GAI21833.1"/>
    <property type="molecule type" value="Genomic_DNA"/>
</dbReference>
<dbReference type="InterPro" id="IPR010982">
    <property type="entry name" value="Lambda_DNA-bd_dom_sf"/>
</dbReference>
<name>X1LRV6_9ZZZZ</name>
<feature type="domain" description="HTH cro/C1-type" evidence="1">
    <location>
        <begin position="14"/>
        <end position="63"/>
    </location>
</feature>
<proteinExistence type="predicted"/>
<protein>
    <recommendedName>
        <fullName evidence="1">HTH cro/C1-type domain-containing protein</fullName>
    </recommendedName>
</protein>
<dbReference type="SUPFAM" id="SSF47413">
    <property type="entry name" value="lambda repressor-like DNA-binding domains"/>
    <property type="match status" value="1"/>
</dbReference>
<dbReference type="AlphaFoldDB" id="X1LRV6"/>
<reference evidence="2" key="1">
    <citation type="journal article" date="2014" name="Front. Microbiol.">
        <title>High frequency of phylogenetically diverse reductive dehalogenase-homologous genes in deep subseafloor sedimentary metagenomes.</title>
        <authorList>
            <person name="Kawai M."/>
            <person name="Futagami T."/>
            <person name="Toyoda A."/>
            <person name="Takaki Y."/>
            <person name="Nishi S."/>
            <person name="Hori S."/>
            <person name="Arai W."/>
            <person name="Tsubouchi T."/>
            <person name="Morono Y."/>
            <person name="Uchiyama I."/>
            <person name="Ito T."/>
            <person name="Fujiyama A."/>
            <person name="Inagaki F."/>
            <person name="Takami H."/>
        </authorList>
    </citation>
    <scope>NUCLEOTIDE SEQUENCE</scope>
    <source>
        <strain evidence="2">Expedition CK06-06</strain>
    </source>
</reference>
<organism evidence="2">
    <name type="scientific">marine sediment metagenome</name>
    <dbReference type="NCBI Taxonomy" id="412755"/>
    <lineage>
        <taxon>unclassified sequences</taxon>
        <taxon>metagenomes</taxon>
        <taxon>ecological metagenomes</taxon>
    </lineage>
</organism>
<dbReference type="Pfam" id="PF01381">
    <property type="entry name" value="HTH_3"/>
    <property type="match status" value="1"/>
</dbReference>
<accession>X1LRV6</accession>
<evidence type="ECO:0000313" key="2">
    <source>
        <dbReference type="EMBL" id="GAI21833.1"/>
    </source>
</evidence>
<dbReference type="CDD" id="cd00093">
    <property type="entry name" value="HTH_XRE"/>
    <property type="match status" value="1"/>
</dbReference>
<dbReference type="SMART" id="SM00530">
    <property type="entry name" value="HTH_XRE"/>
    <property type="match status" value="1"/>
</dbReference>
<evidence type="ECO:0000259" key="1">
    <source>
        <dbReference type="PROSITE" id="PS50943"/>
    </source>
</evidence>
<dbReference type="Gene3D" id="1.10.260.40">
    <property type="entry name" value="lambda repressor-like DNA-binding domains"/>
    <property type="match status" value="1"/>
</dbReference>